<reference evidence="1 2" key="1">
    <citation type="submission" date="2021-01" db="EMBL/GenBank/DDBJ databases">
        <title>Whole genome shotgun sequence of Catellatospora citrea NBRC 14495.</title>
        <authorList>
            <person name="Komaki H."/>
            <person name="Tamura T."/>
        </authorList>
    </citation>
    <scope>NUCLEOTIDE SEQUENCE [LARGE SCALE GENOMIC DNA]</scope>
    <source>
        <strain evidence="1 2">NBRC 14495</strain>
    </source>
</reference>
<dbReference type="SUPFAM" id="SSF52540">
    <property type="entry name" value="P-loop containing nucleoside triphosphate hydrolases"/>
    <property type="match status" value="1"/>
</dbReference>
<protein>
    <submittedName>
        <fullName evidence="1">Uncharacterized protein</fullName>
    </submittedName>
</protein>
<dbReference type="AlphaFoldDB" id="A0A8J3KBG0"/>
<comment type="caution">
    <text evidence="1">The sequence shown here is derived from an EMBL/GenBank/DDBJ whole genome shotgun (WGS) entry which is preliminary data.</text>
</comment>
<dbReference type="Proteomes" id="UP000659904">
    <property type="component" value="Unassembled WGS sequence"/>
</dbReference>
<evidence type="ECO:0000313" key="1">
    <source>
        <dbReference type="EMBL" id="GIF96886.1"/>
    </source>
</evidence>
<name>A0A8J3KBG0_9ACTN</name>
<proteinExistence type="predicted"/>
<gene>
    <name evidence="1" type="ORF">Cci01nite_19800</name>
</gene>
<evidence type="ECO:0000313" key="2">
    <source>
        <dbReference type="Proteomes" id="UP000659904"/>
    </source>
</evidence>
<dbReference type="EMBL" id="BONH01000007">
    <property type="protein sequence ID" value="GIF96886.1"/>
    <property type="molecule type" value="Genomic_DNA"/>
</dbReference>
<dbReference type="RefSeq" id="WP_120314772.1">
    <property type="nucleotide sequence ID" value="NZ_BONH01000007.1"/>
</dbReference>
<dbReference type="InterPro" id="IPR027417">
    <property type="entry name" value="P-loop_NTPase"/>
</dbReference>
<keyword evidence="2" id="KW-1185">Reference proteome</keyword>
<sequence length="637" mass="68389">MPENDIVVDEKADHASALERLPHLIDRMAQLGIRLDRAKVSDRSWERTLNTLRVVQALRRFTLVTVTGSQGAGKTTLARALYPDAARYLRPNSGRGERVPVVIVESAGIGATRASVVRMRQGSTGQPEIVEVETSSAEWLGYLRGADSDVLHLLVEVPAAEDSANGQGILLLPGFERSNDDEWQRLTRVAVAISPNVIVVTGKIFLANAMEADIARALAEGEAAGTTVVLNRCAVNEPEFAQLREAAADTYAVGTEGVLSMEGNGIGSVSQALRATLSQQATSEMAATRAAQFVRQVVIDDVDAMIKLAVNVHHEAIGQVQGGHALEGVMSEFTEQKELLLAAVDLTLRTALNSHLNKVRPQLDGRLRETFGSEAWKRIRETVSLGAPGGRSRLVSLAAESFNAGEVARIRSKVLESVARDRRFALAAIDLEVVRRTLLDLVNGVVGQGLTHAAQALPFMAIEAHVLARNIDSERSGDGGTGVTAAAGDDQLLGAAAFMMLVPESPPQPTAVNPAATIMTMQTLMTVSRAGRAAGAIGPALLATLIFELGSVVVRENKWTLWEREHLAHNLLLSYRDAVLETTRESVEHLLRITGDMFRSHSAKAMGVNEAQEEQIALGAATQGASIARRRMLEAAW</sequence>
<accession>A0A8J3KBG0</accession>
<organism evidence="1 2">
    <name type="scientific">Catellatospora citrea</name>
    <dbReference type="NCBI Taxonomy" id="53366"/>
    <lineage>
        <taxon>Bacteria</taxon>
        <taxon>Bacillati</taxon>
        <taxon>Actinomycetota</taxon>
        <taxon>Actinomycetes</taxon>
        <taxon>Micromonosporales</taxon>
        <taxon>Micromonosporaceae</taxon>
        <taxon>Catellatospora</taxon>
    </lineage>
</organism>